<keyword evidence="5" id="KW-0328">Glycosyltransferase</keyword>
<dbReference type="PANTHER" id="PTHR23033">
    <property type="entry name" value="BETA1,3-GALACTOSYLTRANSFERASE"/>
    <property type="match status" value="1"/>
</dbReference>
<dbReference type="PANTHER" id="PTHR23033:SF40">
    <property type="entry name" value="APPLE DOMAIN-CONTAINING PROTEIN"/>
    <property type="match status" value="1"/>
</dbReference>
<dbReference type="Proteomes" id="UP000481861">
    <property type="component" value="Unassembled WGS sequence"/>
</dbReference>
<evidence type="ECO:0000256" key="5">
    <source>
        <dbReference type="ARBA" id="ARBA00022676"/>
    </source>
</evidence>
<dbReference type="EMBL" id="JAADJZ010000028">
    <property type="protein sequence ID" value="KAF2866370.1"/>
    <property type="molecule type" value="Genomic_DNA"/>
</dbReference>
<accession>A0A7C8I6G5</accession>
<sequence length="474" mass="55292">MLSSRSGRFRLRLLPRIIVFATVAYVLSWISGFPLQYDDEELPPSAQRPKPSLEPFPVEPDKLVVTVKTTAVDAFAKVPPMIVMTDGRYHDNLLFMGDLHMDVGIWHIFDVLDRYDRTFLDKTPEMERYRRQLDYARRSIPLSTIREEDATEEKEALRKLDKYKILRMLEKAWEMRPERKWYVFMDDDTYLARSNLLSWLGQFDNEKPVFFANPPSETVEPFAMGGSTIILSVQAMRSLFVDHEKLIPRWDSRLQARSSALDVIGTVLATETTLKMNNTWPSITGFNPNTIPYGPGMWCELMIAMHSVPSDLASDVFRFQRDREEFQHVRDPLSYADLWLHFMQPENLDKERDDWDNLSSGSDNAHWNILFEGVDKENNANRNQEPRAASGEESWESCRNSCNNSDFCVQWSYSSTEEPNYNLNPPTKCHLSRSMRFGSHVAPGREDQTTWTSGWRKDRFQAWAKQQRCKEQQN</sequence>
<reference evidence="15 16" key="1">
    <citation type="submission" date="2020-01" db="EMBL/GenBank/DDBJ databases">
        <authorList>
            <consortium name="DOE Joint Genome Institute"/>
            <person name="Haridas S."/>
            <person name="Albert R."/>
            <person name="Binder M."/>
            <person name="Bloem J."/>
            <person name="Labutti K."/>
            <person name="Salamov A."/>
            <person name="Andreopoulos B."/>
            <person name="Baker S.E."/>
            <person name="Barry K."/>
            <person name="Bills G."/>
            <person name="Bluhm B.H."/>
            <person name="Cannon C."/>
            <person name="Castanera R."/>
            <person name="Culley D.E."/>
            <person name="Daum C."/>
            <person name="Ezra D."/>
            <person name="Gonzalez J.B."/>
            <person name="Henrissat B."/>
            <person name="Kuo A."/>
            <person name="Liang C."/>
            <person name="Lipzen A."/>
            <person name="Lutzoni F."/>
            <person name="Magnuson J."/>
            <person name="Mondo S."/>
            <person name="Nolan M."/>
            <person name="Ohm R."/>
            <person name="Pangilinan J."/>
            <person name="Park H.-J.H."/>
            <person name="Ramirez L."/>
            <person name="Alfaro M."/>
            <person name="Sun H."/>
            <person name="Tritt A."/>
            <person name="Yoshinaga Y."/>
            <person name="Zwiers L.-H.L."/>
            <person name="Turgeon B.G."/>
            <person name="Goodwin S.B."/>
            <person name="Spatafora J.W."/>
            <person name="Crous P.W."/>
            <person name="Grigoriev I.V."/>
        </authorList>
    </citation>
    <scope>NUCLEOTIDE SEQUENCE [LARGE SCALE GENOMIC DNA]</scope>
    <source>
        <strain evidence="15 16">CBS 611.86</strain>
    </source>
</reference>
<evidence type="ECO:0000256" key="1">
    <source>
        <dbReference type="ARBA" id="ARBA00004606"/>
    </source>
</evidence>
<evidence type="ECO:0000256" key="10">
    <source>
        <dbReference type="ARBA" id="ARBA00022989"/>
    </source>
</evidence>
<dbReference type="InterPro" id="IPR003378">
    <property type="entry name" value="Fringe-like_glycosylTrfase"/>
</dbReference>
<dbReference type="OrthoDB" id="414175at2759"/>
<dbReference type="InterPro" id="IPR026050">
    <property type="entry name" value="C1GALT1/C1GALT1_chp1"/>
</dbReference>
<keyword evidence="10 13" id="KW-1133">Transmembrane helix</keyword>
<dbReference type="AlphaFoldDB" id="A0A7C8I6G5"/>
<feature type="transmembrane region" description="Helical" evidence="13">
    <location>
        <begin position="13"/>
        <end position="35"/>
    </location>
</feature>
<dbReference type="Gene3D" id="3.90.550.50">
    <property type="match status" value="1"/>
</dbReference>
<evidence type="ECO:0000256" key="3">
    <source>
        <dbReference type="ARBA" id="ARBA00006462"/>
    </source>
</evidence>
<evidence type="ECO:0000313" key="16">
    <source>
        <dbReference type="Proteomes" id="UP000481861"/>
    </source>
</evidence>
<evidence type="ECO:0000256" key="11">
    <source>
        <dbReference type="ARBA" id="ARBA00023136"/>
    </source>
</evidence>
<comment type="pathway">
    <text evidence="2">Protein modification; protein glycosylation.</text>
</comment>
<comment type="similarity">
    <text evidence="3">Belongs to the glycosyltransferase 31 family. Beta3-Gal-T subfamily.</text>
</comment>
<evidence type="ECO:0000256" key="8">
    <source>
        <dbReference type="ARBA" id="ARBA00022741"/>
    </source>
</evidence>
<keyword evidence="7 13" id="KW-0812">Transmembrane</keyword>
<gene>
    <name evidence="15" type="ORF">BDV95DRAFT_209045</name>
</gene>
<evidence type="ECO:0000256" key="2">
    <source>
        <dbReference type="ARBA" id="ARBA00004922"/>
    </source>
</evidence>
<comment type="caution">
    <text evidence="15">The sequence shown here is derived from an EMBL/GenBank/DDBJ whole genome shotgun (WGS) entry which is preliminary data.</text>
</comment>
<dbReference type="EC" id="2.4.1.122" evidence="4"/>
<comment type="subcellular location">
    <subcellularLocation>
        <location evidence="1">Membrane</location>
        <topology evidence="1">Single-pass type II membrane protein</topology>
    </subcellularLocation>
</comment>
<keyword evidence="6" id="KW-0808">Transferase</keyword>
<evidence type="ECO:0000256" key="7">
    <source>
        <dbReference type="ARBA" id="ARBA00022692"/>
    </source>
</evidence>
<name>A0A7C8I6G5_9PLEO</name>
<keyword evidence="9" id="KW-0735">Signal-anchor</keyword>
<evidence type="ECO:0000259" key="14">
    <source>
        <dbReference type="Pfam" id="PF02434"/>
    </source>
</evidence>
<dbReference type="GO" id="GO:0000166">
    <property type="term" value="F:nucleotide binding"/>
    <property type="evidence" value="ECO:0007669"/>
    <property type="project" value="UniProtKB-KW"/>
</dbReference>
<keyword evidence="16" id="KW-1185">Reference proteome</keyword>
<dbReference type="Pfam" id="PF02434">
    <property type="entry name" value="Fringe"/>
    <property type="match status" value="1"/>
</dbReference>
<evidence type="ECO:0000256" key="13">
    <source>
        <dbReference type="SAM" id="Phobius"/>
    </source>
</evidence>
<keyword evidence="8" id="KW-0547">Nucleotide-binding</keyword>
<dbReference type="GO" id="GO:0016020">
    <property type="term" value="C:membrane"/>
    <property type="evidence" value="ECO:0007669"/>
    <property type="project" value="UniProtKB-SubCell"/>
</dbReference>
<evidence type="ECO:0000256" key="6">
    <source>
        <dbReference type="ARBA" id="ARBA00022679"/>
    </source>
</evidence>
<protein>
    <recommendedName>
        <fullName evidence="4">N-acetylgalactosaminide beta-1,3-galactosyltransferase</fullName>
        <ecNumber evidence="4">2.4.1.122</ecNumber>
    </recommendedName>
</protein>
<evidence type="ECO:0000256" key="12">
    <source>
        <dbReference type="SAM" id="MobiDB-lite"/>
    </source>
</evidence>
<evidence type="ECO:0000256" key="4">
    <source>
        <dbReference type="ARBA" id="ARBA00012557"/>
    </source>
</evidence>
<evidence type="ECO:0000313" key="15">
    <source>
        <dbReference type="EMBL" id="KAF2866370.1"/>
    </source>
</evidence>
<proteinExistence type="inferred from homology"/>
<feature type="region of interest" description="Disordered" evidence="12">
    <location>
        <begin position="376"/>
        <end position="395"/>
    </location>
</feature>
<feature type="domain" description="Fringe-like glycosyltransferase" evidence="14">
    <location>
        <begin position="162"/>
        <end position="214"/>
    </location>
</feature>
<keyword evidence="11 13" id="KW-0472">Membrane</keyword>
<dbReference type="GO" id="GO:0016263">
    <property type="term" value="F:glycoprotein-N-acetylgalactosamine 3-beta-galactosyltransferase activity"/>
    <property type="evidence" value="ECO:0007669"/>
    <property type="project" value="UniProtKB-EC"/>
</dbReference>
<evidence type="ECO:0000256" key="9">
    <source>
        <dbReference type="ARBA" id="ARBA00022968"/>
    </source>
</evidence>
<organism evidence="15 16">
    <name type="scientific">Massariosphaeria phaeospora</name>
    <dbReference type="NCBI Taxonomy" id="100035"/>
    <lineage>
        <taxon>Eukaryota</taxon>
        <taxon>Fungi</taxon>
        <taxon>Dikarya</taxon>
        <taxon>Ascomycota</taxon>
        <taxon>Pezizomycotina</taxon>
        <taxon>Dothideomycetes</taxon>
        <taxon>Pleosporomycetidae</taxon>
        <taxon>Pleosporales</taxon>
        <taxon>Pleosporales incertae sedis</taxon>
        <taxon>Massariosphaeria</taxon>
    </lineage>
</organism>